<dbReference type="InterPro" id="IPR036206">
    <property type="entry name" value="ThiamineP_synth_sf"/>
</dbReference>
<name>A0A4R5PJM7_9HYPH</name>
<accession>A0A4R5PJM7</accession>
<sequence>MSDVSERCRLVLIAPATDTAEALAGQLETALAGGDVASVVLVQRELDDKSFQDHCAVAVPVIQKAGAAALVAGDTRVAGRVKADGIFVTGGVEELREAVEKHAPAMIVGGGNAKERHPALTMGEAEPDFIFFGKLDGDIKPEPHKKNTALAEWWASMVDIPCILMGGSDASHAVELAQTGAEFIAFGKAVFDAEDSPEAVVSRINADLDEKAPRFED</sequence>
<evidence type="ECO:0000313" key="3">
    <source>
        <dbReference type="Proteomes" id="UP000295131"/>
    </source>
</evidence>
<evidence type="ECO:0000259" key="1">
    <source>
        <dbReference type="Pfam" id="PF02581"/>
    </source>
</evidence>
<dbReference type="Proteomes" id="UP000295131">
    <property type="component" value="Unassembled WGS sequence"/>
</dbReference>
<evidence type="ECO:0000313" key="2">
    <source>
        <dbReference type="EMBL" id="TDH35879.1"/>
    </source>
</evidence>
<organism evidence="2 3">
    <name type="scientific">Pseudohoeflea suaedae</name>
    <dbReference type="NCBI Taxonomy" id="877384"/>
    <lineage>
        <taxon>Bacteria</taxon>
        <taxon>Pseudomonadati</taxon>
        <taxon>Pseudomonadota</taxon>
        <taxon>Alphaproteobacteria</taxon>
        <taxon>Hyphomicrobiales</taxon>
        <taxon>Rhizobiaceae</taxon>
        <taxon>Pseudohoeflea</taxon>
    </lineage>
</organism>
<dbReference type="Gene3D" id="3.20.20.70">
    <property type="entry name" value="Aldolase class I"/>
    <property type="match status" value="1"/>
</dbReference>
<dbReference type="SUPFAM" id="SSF51391">
    <property type="entry name" value="Thiamin phosphate synthase"/>
    <property type="match status" value="1"/>
</dbReference>
<dbReference type="GO" id="GO:0004789">
    <property type="term" value="F:thiamine-phosphate diphosphorylase activity"/>
    <property type="evidence" value="ECO:0007669"/>
    <property type="project" value="UniProtKB-EC"/>
</dbReference>
<dbReference type="Pfam" id="PF02581">
    <property type="entry name" value="TMP-TENI"/>
    <property type="match status" value="1"/>
</dbReference>
<dbReference type="EC" id="2.5.1.3" evidence="2"/>
<dbReference type="AlphaFoldDB" id="A0A4R5PJM7"/>
<protein>
    <submittedName>
        <fullName evidence="2">Thiamine phosphate synthase</fullName>
        <ecNumber evidence="2">2.5.1.3</ecNumber>
    </submittedName>
</protein>
<dbReference type="EMBL" id="SMSI01000002">
    <property type="protein sequence ID" value="TDH35879.1"/>
    <property type="molecule type" value="Genomic_DNA"/>
</dbReference>
<dbReference type="RefSeq" id="WP_133284579.1">
    <property type="nucleotide sequence ID" value="NZ_SMSI01000002.1"/>
</dbReference>
<reference evidence="2 3" key="1">
    <citation type="journal article" date="2013" name="Int. J. Syst. Evol. Microbiol.">
        <title>Hoeflea suaedae sp. nov., an endophytic bacterium isolated from the root of the halophyte Suaeda maritima.</title>
        <authorList>
            <person name="Chung E.J."/>
            <person name="Park J.A."/>
            <person name="Pramanik P."/>
            <person name="Bibi F."/>
            <person name="Jeon C.O."/>
            <person name="Chung Y.R."/>
        </authorList>
    </citation>
    <scope>NUCLEOTIDE SEQUENCE [LARGE SCALE GENOMIC DNA]</scope>
    <source>
        <strain evidence="2 3">YC6898</strain>
    </source>
</reference>
<dbReference type="InterPro" id="IPR022998">
    <property type="entry name" value="ThiamineP_synth_TenI"/>
</dbReference>
<feature type="domain" description="Thiamine phosphate synthase/TenI" evidence="1">
    <location>
        <begin position="10"/>
        <end position="189"/>
    </location>
</feature>
<comment type="caution">
    <text evidence="2">The sequence shown here is derived from an EMBL/GenBank/DDBJ whole genome shotgun (WGS) entry which is preliminary data.</text>
</comment>
<dbReference type="OrthoDB" id="7159061at2"/>
<dbReference type="InterPro" id="IPR013785">
    <property type="entry name" value="Aldolase_TIM"/>
</dbReference>
<dbReference type="CDD" id="cd00564">
    <property type="entry name" value="TMP_TenI"/>
    <property type="match status" value="1"/>
</dbReference>
<keyword evidence="2" id="KW-0808">Transferase</keyword>
<keyword evidence="3" id="KW-1185">Reference proteome</keyword>
<dbReference type="NCBIfam" id="NF005080">
    <property type="entry name" value="PRK06512.1"/>
    <property type="match status" value="1"/>
</dbReference>
<gene>
    <name evidence="2" type="ORF">E2A64_11200</name>
</gene>
<dbReference type="GO" id="GO:0009228">
    <property type="term" value="P:thiamine biosynthetic process"/>
    <property type="evidence" value="ECO:0007669"/>
    <property type="project" value="UniProtKB-KW"/>
</dbReference>
<proteinExistence type="predicted"/>